<dbReference type="InterPro" id="IPR001932">
    <property type="entry name" value="PPM-type_phosphatase-like_dom"/>
</dbReference>
<sequence>MSDNICRKLESSGRADMDYSCVTVPGKRVYNEDSCIVEAVADGILLAVADGLGGHAAGEVASGIAIDTLRSVFMTKYRTGAGILGAEALMRLAFEEADRIITSEAKDEREGMGTTLSAAFIIDGSVIVGNTGDSRVYLLDGSLRQITKDHSLVQELVDKGMVDAESARFHPMKHIIRHSLGGDFRVDIISDTLSPKITLLLSTDGLHDYIGADRIEEILKEGDACEAAKSLIDEALSSSDDNITAVVMRTD</sequence>
<reference evidence="2" key="1">
    <citation type="submission" date="2022-04" db="EMBL/GenBank/DDBJ databases">
        <title>Complete genome of Methanoplanus endosymbiosus DSM 3599.</title>
        <authorList>
            <person name="Chen S.-C."/>
            <person name="You Y.-T."/>
            <person name="Zhou Y.-Z."/>
            <person name="Lai M.-C."/>
        </authorList>
    </citation>
    <scope>NUCLEOTIDE SEQUENCE</scope>
    <source>
        <strain evidence="2">DSM 3599</strain>
    </source>
</reference>
<dbReference type="PANTHER" id="PTHR13832">
    <property type="entry name" value="PROTEIN PHOSPHATASE 2C"/>
    <property type="match status" value="1"/>
</dbReference>
<dbReference type="PANTHER" id="PTHR13832:SF827">
    <property type="entry name" value="PROTEIN PHOSPHATASE 1L"/>
    <property type="match status" value="1"/>
</dbReference>
<dbReference type="GO" id="GO:0004722">
    <property type="term" value="F:protein serine/threonine phosphatase activity"/>
    <property type="evidence" value="ECO:0007669"/>
    <property type="project" value="InterPro"/>
</dbReference>
<evidence type="ECO:0000313" key="3">
    <source>
        <dbReference type="Proteomes" id="UP001060368"/>
    </source>
</evidence>
<dbReference type="AlphaFoldDB" id="A0A9E7TJ27"/>
<keyword evidence="3" id="KW-1185">Reference proteome</keyword>
<dbReference type="Proteomes" id="UP001060368">
    <property type="component" value="Chromosome"/>
</dbReference>
<accession>A0A9E7TJ27</accession>
<dbReference type="PROSITE" id="PS51746">
    <property type="entry name" value="PPM_2"/>
    <property type="match status" value="1"/>
</dbReference>
<proteinExistence type="predicted"/>
<dbReference type="GeneID" id="74307777"/>
<dbReference type="Gene3D" id="3.60.40.10">
    <property type="entry name" value="PPM-type phosphatase domain"/>
    <property type="match status" value="1"/>
</dbReference>
<evidence type="ECO:0000313" key="2">
    <source>
        <dbReference type="EMBL" id="UUX91454.1"/>
    </source>
</evidence>
<dbReference type="SMART" id="SM00332">
    <property type="entry name" value="PP2Cc"/>
    <property type="match status" value="1"/>
</dbReference>
<dbReference type="EMBL" id="CP096115">
    <property type="protein sequence ID" value="UUX91454.1"/>
    <property type="molecule type" value="Genomic_DNA"/>
</dbReference>
<protein>
    <submittedName>
        <fullName evidence="2">Protein phosphatase 2C domain-containing protein</fullName>
    </submittedName>
</protein>
<dbReference type="SUPFAM" id="SSF81606">
    <property type="entry name" value="PP2C-like"/>
    <property type="match status" value="1"/>
</dbReference>
<dbReference type="CDD" id="cd00143">
    <property type="entry name" value="PP2Cc"/>
    <property type="match status" value="1"/>
</dbReference>
<organism evidence="2 3">
    <name type="scientific">Methanoplanus endosymbiosus</name>
    <dbReference type="NCBI Taxonomy" id="33865"/>
    <lineage>
        <taxon>Archaea</taxon>
        <taxon>Methanobacteriati</taxon>
        <taxon>Methanobacteriota</taxon>
        <taxon>Stenosarchaea group</taxon>
        <taxon>Methanomicrobia</taxon>
        <taxon>Methanomicrobiales</taxon>
        <taxon>Methanomicrobiaceae</taxon>
        <taxon>Methanoplanus</taxon>
    </lineage>
</organism>
<dbReference type="KEGG" id="mend:L6E24_08705"/>
<name>A0A9E7TJ27_9EURY</name>
<dbReference type="SMART" id="SM00331">
    <property type="entry name" value="PP2C_SIG"/>
    <property type="match status" value="1"/>
</dbReference>
<feature type="domain" description="PPM-type phosphatase" evidence="1">
    <location>
        <begin position="18"/>
        <end position="250"/>
    </location>
</feature>
<gene>
    <name evidence="2" type="ORF">L6E24_08705</name>
</gene>
<dbReference type="InterPro" id="IPR036457">
    <property type="entry name" value="PPM-type-like_dom_sf"/>
</dbReference>
<dbReference type="InterPro" id="IPR015655">
    <property type="entry name" value="PP2C"/>
</dbReference>
<evidence type="ECO:0000259" key="1">
    <source>
        <dbReference type="PROSITE" id="PS51746"/>
    </source>
</evidence>
<dbReference type="Pfam" id="PF13672">
    <property type="entry name" value="PP2C_2"/>
    <property type="match status" value="1"/>
</dbReference>
<dbReference type="RefSeq" id="WP_257741606.1">
    <property type="nucleotide sequence ID" value="NZ_CP096115.1"/>
</dbReference>